<keyword evidence="1" id="KW-0812">Transmembrane</keyword>
<accession>A0A8H7C7Q3</accession>
<evidence type="ECO:0000313" key="3">
    <source>
        <dbReference type="EMBL" id="KAF7767986.1"/>
    </source>
</evidence>
<reference evidence="3 4" key="1">
    <citation type="journal article" name="Sci. Rep.">
        <title>Telomere-to-telomere assembled and centromere annotated genomes of the two main subspecies of the button mushroom Agaricus bisporus reveal especially polymorphic chromosome ends.</title>
        <authorList>
            <person name="Sonnenberg A.S.M."/>
            <person name="Sedaghat-Telgerd N."/>
            <person name="Lavrijssen B."/>
            <person name="Ohm R.A."/>
            <person name="Hendrickx P.M."/>
            <person name="Scholtmeijer K."/>
            <person name="Baars J.J.P."/>
            <person name="van Peer A."/>
        </authorList>
    </citation>
    <scope>NUCLEOTIDE SEQUENCE [LARGE SCALE GENOMIC DNA]</scope>
    <source>
        <strain evidence="3 4">H119_p4</strain>
    </source>
</reference>
<proteinExistence type="predicted"/>
<name>A0A8H7C7Q3_AGABI</name>
<sequence length="115" mass="12784">MSSLYILFIVSGFVLFQLSNGVPIDNPTSSQGMSFYLDISKLFDLQVLFDLGVFIAILLYTVKHWGNIKARISSLLPQFPIVSASMGWRCITAMRDSDHVMESREGDEEATSGEA</sequence>
<organism evidence="3 4">
    <name type="scientific">Agaricus bisporus var. burnettii</name>
    <dbReference type="NCBI Taxonomy" id="192524"/>
    <lineage>
        <taxon>Eukaryota</taxon>
        <taxon>Fungi</taxon>
        <taxon>Dikarya</taxon>
        <taxon>Basidiomycota</taxon>
        <taxon>Agaricomycotina</taxon>
        <taxon>Agaricomycetes</taxon>
        <taxon>Agaricomycetidae</taxon>
        <taxon>Agaricales</taxon>
        <taxon>Agaricineae</taxon>
        <taxon>Agaricaceae</taxon>
        <taxon>Agaricus</taxon>
    </lineage>
</organism>
<evidence type="ECO:0000256" key="1">
    <source>
        <dbReference type="SAM" id="Phobius"/>
    </source>
</evidence>
<gene>
    <name evidence="3" type="ORF">Agabi119p4_7229</name>
</gene>
<feature type="chain" id="PRO_5034424702" evidence="2">
    <location>
        <begin position="22"/>
        <end position="115"/>
    </location>
</feature>
<keyword evidence="1" id="KW-0472">Membrane</keyword>
<keyword evidence="2" id="KW-0732">Signal</keyword>
<dbReference type="EMBL" id="JABXXO010000010">
    <property type="protein sequence ID" value="KAF7767986.1"/>
    <property type="molecule type" value="Genomic_DNA"/>
</dbReference>
<feature type="signal peptide" evidence="2">
    <location>
        <begin position="1"/>
        <end position="21"/>
    </location>
</feature>
<keyword evidence="1" id="KW-1133">Transmembrane helix</keyword>
<feature type="transmembrane region" description="Helical" evidence="1">
    <location>
        <begin position="45"/>
        <end position="62"/>
    </location>
</feature>
<comment type="caution">
    <text evidence="3">The sequence shown here is derived from an EMBL/GenBank/DDBJ whole genome shotgun (WGS) entry which is preliminary data.</text>
</comment>
<protein>
    <submittedName>
        <fullName evidence="3">Uncharacterized protein</fullName>
    </submittedName>
</protein>
<evidence type="ECO:0000256" key="2">
    <source>
        <dbReference type="SAM" id="SignalP"/>
    </source>
</evidence>
<evidence type="ECO:0000313" key="4">
    <source>
        <dbReference type="Proteomes" id="UP000629468"/>
    </source>
</evidence>
<dbReference type="Proteomes" id="UP000629468">
    <property type="component" value="Unassembled WGS sequence"/>
</dbReference>
<dbReference type="AlphaFoldDB" id="A0A8H7C7Q3"/>